<dbReference type="SUPFAM" id="SSF52402">
    <property type="entry name" value="Adenine nucleotide alpha hydrolases-like"/>
    <property type="match status" value="1"/>
</dbReference>
<evidence type="ECO:0008006" key="2">
    <source>
        <dbReference type="Google" id="ProtNLM"/>
    </source>
</evidence>
<organism evidence="1">
    <name type="scientific">bioreactor metagenome</name>
    <dbReference type="NCBI Taxonomy" id="1076179"/>
    <lineage>
        <taxon>unclassified sequences</taxon>
        <taxon>metagenomes</taxon>
        <taxon>ecological metagenomes</taxon>
    </lineage>
</organism>
<sequence>MIREIGVFGTNENVLKVLVCITAQSNSKRLIDMAASKADELNAELHILNVQKGTSIFNDKDMPARIQELFSYGTEKGGMIHAYCDEDIPGIIGSFIEREKITHIILGSPPNNLNNHKKEENQFNNIVSKIPKNVKVIIFERNGEI</sequence>
<protein>
    <recommendedName>
        <fullName evidence="2">UspA domain-containing protein</fullName>
    </recommendedName>
</protein>
<proteinExistence type="predicted"/>
<reference evidence="1" key="1">
    <citation type="submission" date="2019-08" db="EMBL/GenBank/DDBJ databases">
        <authorList>
            <person name="Kucharzyk K."/>
            <person name="Murdoch R.W."/>
            <person name="Higgins S."/>
            <person name="Loffler F."/>
        </authorList>
    </citation>
    <scope>NUCLEOTIDE SEQUENCE</scope>
</reference>
<gene>
    <name evidence="1" type="ORF">SDC9_193633</name>
</gene>
<name>A0A645IFA4_9ZZZZ</name>
<evidence type="ECO:0000313" key="1">
    <source>
        <dbReference type="EMBL" id="MPN46053.1"/>
    </source>
</evidence>
<comment type="caution">
    <text evidence="1">The sequence shown here is derived from an EMBL/GenBank/DDBJ whole genome shotgun (WGS) entry which is preliminary data.</text>
</comment>
<accession>A0A645IFA4</accession>
<dbReference type="EMBL" id="VSSQ01106387">
    <property type="protein sequence ID" value="MPN46053.1"/>
    <property type="molecule type" value="Genomic_DNA"/>
</dbReference>
<dbReference type="AlphaFoldDB" id="A0A645IFA4"/>